<protein>
    <submittedName>
        <fullName evidence="1">Uncharacterized protein</fullName>
    </submittedName>
</protein>
<dbReference type="KEGG" id="dmp:FAK_28220"/>
<accession>A0AAU9EZ43</accession>
<dbReference type="Proteomes" id="UP001366166">
    <property type="component" value="Chromosome"/>
</dbReference>
<evidence type="ECO:0000313" key="1">
    <source>
        <dbReference type="EMBL" id="BEQ15756.1"/>
    </source>
</evidence>
<dbReference type="RefSeq" id="WP_338600644.1">
    <property type="nucleotide sequence ID" value="NZ_AP028679.1"/>
</dbReference>
<keyword evidence="2" id="KW-1185">Reference proteome</keyword>
<dbReference type="AlphaFoldDB" id="A0AAU9EZ43"/>
<sequence>MSRWMQIRVRVEPVYKKSFAKDFPKLYRVVTGLDNSLIDRNPTFLDLVPLVVRLSHEKTLEPGLSSAIGHYGPKIVQLHRQITEAIGGWKLGEAEKLLYELEDNFAAFEKELG</sequence>
<name>A0AAU9EZ43_9BACT</name>
<evidence type="ECO:0000313" key="2">
    <source>
        <dbReference type="Proteomes" id="UP001366166"/>
    </source>
</evidence>
<reference evidence="2" key="1">
    <citation type="journal article" date="2023" name="Arch. Microbiol.">
        <title>Desulfoferula mesophilus gen. nov. sp. nov., a mesophilic sulfate-reducing bacterium isolated from a brackish lake sediment.</title>
        <authorList>
            <person name="Watanabe T."/>
            <person name="Yabe T."/>
            <person name="Tsuji J.M."/>
            <person name="Fukui M."/>
        </authorList>
    </citation>
    <scope>NUCLEOTIDE SEQUENCE [LARGE SCALE GENOMIC DNA]</scope>
    <source>
        <strain evidence="2">12FAK</strain>
    </source>
</reference>
<proteinExistence type="predicted"/>
<gene>
    <name evidence="1" type="ORF">FAK_28220</name>
</gene>
<organism evidence="1 2">
    <name type="scientific">Desulfoferula mesophila</name>
    <dbReference type="NCBI Taxonomy" id="3058419"/>
    <lineage>
        <taxon>Bacteria</taxon>
        <taxon>Pseudomonadati</taxon>
        <taxon>Thermodesulfobacteriota</taxon>
        <taxon>Desulfarculia</taxon>
        <taxon>Desulfarculales</taxon>
        <taxon>Desulfarculaceae</taxon>
        <taxon>Desulfoferula</taxon>
    </lineage>
</organism>
<dbReference type="EMBL" id="AP028679">
    <property type="protein sequence ID" value="BEQ15756.1"/>
    <property type="molecule type" value="Genomic_DNA"/>
</dbReference>